<evidence type="ECO:0000313" key="3">
    <source>
        <dbReference type="Proteomes" id="UP000324897"/>
    </source>
</evidence>
<dbReference type="InterPro" id="IPR005174">
    <property type="entry name" value="KIB1-4_b-propeller"/>
</dbReference>
<sequence>MNPQFRRRSRRLYGTSRPRFLRWSAPSDVVLPIPHPVTAQHKATASRSGYSTILLVRTSPITTGSEAKSLARCPNGEPATNFFLGEKAPAHRARDFASLPANVRPVPRALSTTSGSSCCTRDWANIGGDGPTGLIAELVLAGGDVADYVCFRAVCRAWQRCSPAPHDSRRGGLNSRFFPRRWIMLDTAFSATRRYRFLNVSTGECIRTDLPELDEHRLLALTPEGLLLLLHQPTLVIRLLNPLTRQLTDLPSMATLLTQEDQQVSLRVTGVGIADNATSTVAVRLSDPLVLAVAKPGDERWTVVDYHGRLDCFLSFAGRFYCCNRMSLMVLDASGGSSDQKSPPRLVVAAEPNSYVYFCRRSHTLHLVDNAGELLLVHRSIYYDPPQRNHKRKHDVYRVDLDAGALVPVKGINFNGRAVFMGRSRSISVAAEAFPSLAADTLYLGFDIYSFADGKRSSYDDDDYDDEMVHTSSVVDCLSHCIRGMGKQLA</sequence>
<dbReference type="Proteomes" id="UP000324897">
    <property type="component" value="Chromosome 4"/>
</dbReference>
<organism evidence="2 3">
    <name type="scientific">Eragrostis curvula</name>
    <name type="common">weeping love grass</name>
    <dbReference type="NCBI Taxonomy" id="38414"/>
    <lineage>
        <taxon>Eukaryota</taxon>
        <taxon>Viridiplantae</taxon>
        <taxon>Streptophyta</taxon>
        <taxon>Embryophyta</taxon>
        <taxon>Tracheophyta</taxon>
        <taxon>Spermatophyta</taxon>
        <taxon>Magnoliopsida</taxon>
        <taxon>Liliopsida</taxon>
        <taxon>Poales</taxon>
        <taxon>Poaceae</taxon>
        <taxon>PACMAD clade</taxon>
        <taxon>Chloridoideae</taxon>
        <taxon>Eragrostideae</taxon>
        <taxon>Eragrostidinae</taxon>
        <taxon>Eragrostis</taxon>
    </lineage>
</organism>
<proteinExistence type="predicted"/>
<evidence type="ECO:0000259" key="1">
    <source>
        <dbReference type="Pfam" id="PF03478"/>
    </source>
</evidence>
<dbReference type="Pfam" id="PF03478">
    <property type="entry name" value="Beta-prop_KIB1-4"/>
    <property type="match status" value="1"/>
</dbReference>
<gene>
    <name evidence="2" type="ORF">EJB05_11670</name>
</gene>
<dbReference type="Gramene" id="TVU38308">
    <property type="protein sequence ID" value="TVU38308"/>
    <property type="gene ID" value="EJB05_11670"/>
</dbReference>
<dbReference type="AlphaFoldDB" id="A0A5J9VR69"/>
<evidence type="ECO:0000313" key="2">
    <source>
        <dbReference type="EMBL" id="TVU38308.1"/>
    </source>
</evidence>
<comment type="caution">
    <text evidence="2">The sequence shown here is derived from an EMBL/GenBank/DDBJ whole genome shotgun (WGS) entry which is preliminary data.</text>
</comment>
<protein>
    <recommendedName>
        <fullName evidence="1">KIB1-4 beta-propeller domain-containing protein</fullName>
    </recommendedName>
</protein>
<reference evidence="2 3" key="1">
    <citation type="journal article" date="2019" name="Sci. Rep.">
        <title>A high-quality genome of Eragrostis curvula grass provides insights into Poaceae evolution and supports new strategies to enhance forage quality.</title>
        <authorList>
            <person name="Carballo J."/>
            <person name="Santos B.A.C.M."/>
            <person name="Zappacosta D."/>
            <person name="Garbus I."/>
            <person name="Selva J.P."/>
            <person name="Gallo C.A."/>
            <person name="Diaz A."/>
            <person name="Albertini E."/>
            <person name="Caccamo M."/>
            <person name="Echenique V."/>
        </authorList>
    </citation>
    <scope>NUCLEOTIDE SEQUENCE [LARGE SCALE GENOMIC DNA]</scope>
    <source>
        <strain evidence="3">cv. Victoria</strain>
        <tissue evidence="2">Leaf</tissue>
    </source>
</reference>
<keyword evidence="3" id="KW-1185">Reference proteome</keyword>
<dbReference type="PANTHER" id="PTHR33165">
    <property type="entry name" value="F-BOX DOMAIN CONTAINING PROTEIN-LIKE-RELATED"/>
    <property type="match status" value="1"/>
</dbReference>
<dbReference type="EMBL" id="RWGY01000007">
    <property type="protein sequence ID" value="TVU38308.1"/>
    <property type="molecule type" value="Genomic_DNA"/>
</dbReference>
<accession>A0A5J9VR69</accession>
<name>A0A5J9VR69_9POAL</name>
<feature type="non-terminal residue" evidence="2">
    <location>
        <position position="1"/>
    </location>
</feature>
<dbReference type="OrthoDB" id="653077at2759"/>
<dbReference type="PANTHER" id="PTHR33165:SF57">
    <property type="entry name" value="OS10G0568000 PROTEIN"/>
    <property type="match status" value="1"/>
</dbReference>
<feature type="domain" description="KIB1-4 beta-propeller" evidence="1">
    <location>
        <begin position="197"/>
        <end position="447"/>
    </location>
</feature>